<dbReference type="EMBL" id="RJVA01000010">
    <property type="protein sequence ID" value="ROR01876.1"/>
    <property type="molecule type" value="Genomic_DNA"/>
</dbReference>
<dbReference type="InterPro" id="IPR052563">
    <property type="entry name" value="FliK"/>
</dbReference>
<dbReference type="PANTHER" id="PTHR37533:SF2">
    <property type="entry name" value="FLAGELLAR HOOK-LENGTH CONTROL PROTEIN"/>
    <property type="match status" value="1"/>
</dbReference>
<keyword evidence="4" id="KW-0282">Flagellum</keyword>
<dbReference type="PANTHER" id="PTHR37533">
    <property type="entry name" value="FLAGELLAR HOOK-LENGTH CONTROL PROTEIN"/>
    <property type="match status" value="1"/>
</dbReference>
<feature type="region of interest" description="Disordered" evidence="2">
    <location>
        <begin position="460"/>
        <end position="486"/>
    </location>
</feature>
<feature type="domain" description="Flagellar hook-length control protein-like C-terminal" evidence="3">
    <location>
        <begin position="537"/>
        <end position="612"/>
    </location>
</feature>
<keyword evidence="4" id="KW-0966">Cell projection</keyword>
<dbReference type="InterPro" id="IPR038610">
    <property type="entry name" value="FliK-like_C_sf"/>
</dbReference>
<keyword evidence="1" id="KW-0175">Coiled coil</keyword>
<keyword evidence="4" id="KW-0969">Cilium</keyword>
<gene>
    <name evidence="4" type="ORF">EDC27_1070</name>
</gene>
<dbReference type="AlphaFoldDB" id="A0A3N1VGA7"/>
<evidence type="ECO:0000256" key="2">
    <source>
        <dbReference type="SAM" id="MobiDB-lite"/>
    </source>
</evidence>
<protein>
    <submittedName>
        <fullName evidence="4">Flagellar hook-length control protein FliK</fullName>
    </submittedName>
</protein>
<dbReference type="Gene3D" id="3.30.750.140">
    <property type="match status" value="1"/>
</dbReference>
<feature type="compositionally biased region" description="Basic and acidic residues" evidence="2">
    <location>
        <begin position="270"/>
        <end position="284"/>
    </location>
</feature>
<feature type="region of interest" description="Disordered" evidence="2">
    <location>
        <begin position="248"/>
        <end position="296"/>
    </location>
</feature>
<proteinExistence type="predicted"/>
<evidence type="ECO:0000256" key="1">
    <source>
        <dbReference type="SAM" id="Coils"/>
    </source>
</evidence>
<feature type="compositionally biased region" description="Polar residues" evidence="2">
    <location>
        <begin position="254"/>
        <end position="269"/>
    </location>
</feature>
<accession>A0A3N1VGA7</accession>
<dbReference type="InterPro" id="IPR021136">
    <property type="entry name" value="Flagellar_hook_control-like_C"/>
</dbReference>
<dbReference type="CDD" id="cd17470">
    <property type="entry name" value="T3SS_Flik_C"/>
    <property type="match status" value="1"/>
</dbReference>
<evidence type="ECO:0000313" key="5">
    <source>
        <dbReference type="Proteomes" id="UP000276223"/>
    </source>
</evidence>
<evidence type="ECO:0000313" key="4">
    <source>
        <dbReference type="EMBL" id="ROR01876.1"/>
    </source>
</evidence>
<evidence type="ECO:0000259" key="3">
    <source>
        <dbReference type="Pfam" id="PF02120"/>
    </source>
</evidence>
<organism evidence="4 5">
    <name type="scientific">Desulfosoma caldarium</name>
    <dbReference type="NCBI Taxonomy" id="610254"/>
    <lineage>
        <taxon>Bacteria</taxon>
        <taxon>Pseudomonadati</taxon>
        <taxon>Thermodesulfobacteriota</taxon>
        <taxon>Syntrophobacteria</taxon>
        <taxon>Syntrophobacterales</taxon>
        <taxon>Syntrophobacteraceae</taxon>
        <taxon>Desulfosoma</taxon>
    </lineage>
</organism>
<sequence length="661" mass="72304">MKGLPVGRAEFVSRFLSKERQRLSRSIESSSFAAEMQLQKRRMSMPLFHAAQLPLKVRHKPAASQELRGGSSVNARRIIGADTAEKPHLEIADPLFLQEILALFHVRADQTKKAATLTGDEGALALEELIKMLEQGTSNGLDNLGEEQVSADEFRKLLQALRWSDNKHKAVPHADHLTLNAVYDRNALVETLKELLAEAEAQQAALHNAQEQSTSLSPTNDRGNLVNVFGPGGMVNATEEDFMPISEHTPFSLWGTSQDSETTRASNPETSREREAADGQDKPRSAALHFSDPKSLQNREANGLEVSQYDFVAAEAMPPAAPAWFSEIKSQAPQASTQNLGLAQHGSSHPRNALFNVANSLNTEVFSVPETFSIPFKPVLRKQVNEHVFAAQGLSINERSSEILENTTTFQGHQSTAWPIISSNTLGESWKDALQPLDMLPEEAVQDLFEAKLVSMGTDFNSPHSSSGDSPPFGNSSQAFQQNFPHSSAQGSFGPAVFSPFSVPSTALDQAAEPAATLSLEQAQWPLELAEKLSLLSRSGKNFMTLKLQPESFGKITVRVETQGTHVSTLVQTEHPVVREMLQSNISSLRDLLADQGLQLSHFSVDVRHSNTPFSHEDNTLWEPKAQSASVTVSLHEKPEETLNSLDVLDGDLAGILSVRV</sequence>
<dbReference type="Proteomes" id="UP000276223">
    <property type="component" value="Unassembled WGS sequence"/>
</dbReference>
<name>A0A3N1VGA7_9BACT</name>
<feature type="coiled-coil region" evidence="1">
    <location>
        <begin position="185"/>
        <end position="212"/>
    </location>
</feature>
<keyword evidence="5" id="KW-1185">Reference proteome</keyword>
<reference evidence="4 5" key="1">
    <citation type="submission" date="2018-11" db="EMBL/GenBank/DDBJ databases">
        <title>Genomic Encyclopedia of Type Strains, Phase IV (KMG-IV): sequencing the most valuable type-strain genomes for metagenomic binning, comparative biology and taxonomic classification.</title>
        <authorList>
            <person name="Goeker M."/>
        </authorList>
    </citation>
    <scope>NUCLEOTIDE SEQUENCE [LARGE SCALE GENOMIC DNA]</scope>
    <source>
        <strain evidence="4 5">DSM 22027</strain>
    </source>
</reference>
<dbReference type="Pfam" id="PF02120">
    <property type="entry name" value="Flg_hook"/>
    <property type="match status" value="1"/>
</dbReference>
<comment type="caution">
    <text evidence="4">The sequence shown here is derived from an EMBL/GenBank/DDBJ whole genome shotgun (WGS) entry which is preliminary data.</text>
</comment>
<dbReference type="OrthoDB" id="5468982at2"/>